<evidence type="ECO:0000313" key="3">
    <source>
        <dbReference type="Proteomes" id="UP001597183"/>
    </source>
</evidence>
<dbReference type="Proteomes" id="UP001597183">
    <property type="component" value="Unassembled WGS sequence"/>
</dbReference>
<name>A0ABW4AUD3_9ACTN</name>
<reference evidence="3" key="1">
    <citation type="journal article" date="2019" name="Int. J. Syst. Evol. Microbiol.">
        <title>The Global Catalogue of Microorganisms (GCM) 10K type strain sequencing project: providing services to taxonomists for standard genome sequencing and annotation.</title>
        <authorList>
            <consortium name="The Broad Institute Genomics Platform"/>
            <consortium name="The Broad Institute Genome Sequencing Center for Infectious Disease"/>
            <person name="Wu L."/>
            <person name="Ma J."/>
        </authorList>
    </citation>
    <scope>NUCLEOTIDE SEQUENCE [LARGE SCALE GENOMIC DNA]</scope>
    <source>
        <strain evidence="3">CCM 7526</strain>
    </source>
</reference>
<accession>A0ABW4AUD3</accession>
<keyword evidence="3" id="KW-1185">Reference proteome</keyword>
<evidence type="ECO:0000256" key="1">
    <source>
        <dbReference type="SAM" id="MobiDB-lite"/>
    </source>
</evidence>
<comment type="caution">
    <text evidence="2">The sequence shown here is derived from an EMBL/GenBank/DDBJ whole genome shotgun (WGS) entry which is preliminary data.</text>
</comment>
<dbReference type="EMBL" id="JBHTMK010000074">
    <property type="protein sequence ID" value="MFD1373865.1"/>
    <property type="molecule type" value="Genomic_DNA"/>
</dbReference>
<dbReference type="SUPFAM" id="SSF140453">
    <property type="entry name" value="EsxAB dimer-like"/>
    <property type="match status" value="1"/>
</dbReference>
<sequence length="112" mass="12426">MTLQVDPEAIRNYGFMLGRAHDDAQDCKAYFTAQVPEIAMGIEGGLISLIGYEHSTVRRKLGAMLDQLTDILDASQKALFDAATHYEHTDEDSARRLDQSYPSVQRPIPAVS</sequence>
<gene>
    <name evidence="2" type="ORF">ACFQ5G_51780</name>
</gene>
<proteinExistence type="predicted"/>
<organism evidence="2 3">
    <name type="scientific">Actinoplanes sichuanensis</name>
    <dbReference type="NCBI Taxonomy" id="512349"/>
    <lineage>
        <taxon>Bacteria</taxon>
        <taxon>Bacillati</taxon>
        <taxon>Actinomycetota</taxon>
        <taxon>Actinomycetes</taxon>
        <taxon>Micromonosporales</taxon>
        <taxon>Micromonosporaceae</taxon>
        <taxon>Actinoplanes</taxon>
    </lineage>
</organism>
<dbReference type="RefSeq" id="WP_317795684.1">
    <property type="nucleotide sequence ID" value="NZ_AP028461.1"/>
</dbReference>
<dbReference type="InterPro" id="IPR036689">
    <property type="entry name" value="ESAT-6-like_sf"/>
</dbReference>
<evidence type="ECO:0000313" key="2">
    <source>
        <dbReference type="EMBL" id="MFD1373865.1"/>
    </source>
</evidence>
<evidence type="ECO:0008006" key="4">
    <source>
        <dbReference type="Google" id="ProtNLM"/>
    </source>
</evidence>
<protein>
    <recommendedName>
        <fullName evidence="4">Excreted virulence factor EspC, type VII ESX diderm</fullName>
    </recommendedName>
</protein>
<feature type="region of interest" description="Disordered" evidence="1">
    <location>
        <begin position="90"/>
        <end position="112"/>
    </location>
</feature>